<dbReference type="InterPro" id="IPR036116">
    <property type="entry name" value="FN3_sf"/>
</dbReference>
<dbReference type="STRING" id="883158.HMPREF9140_01311"/>
<dbReference type="NCBIfam" id="NF038128">
    <property type="entry name" value="choice_anch_J"/>
    <property type="match status" value="2"/>
</dbReference>
<dbReference type="InterPro" id="IPR003961">
    <property type="entry name" value="FN3_dom"/>
</dbReference>
<dbReference type="InterPro" id="IPR011628">
    <property type="entry name" value="Cleaved_adhesin"/>
</dbReference>
<evidence type="ECO:0000259" key="1">
    <source>
        <dbReference type="SMART" id="SM00060"/>
    </source>
</evidence>
<evidence type="ECO:0000313" key="3">
    <source>
        <dbReference type="Proteomes" id="UP000016023"/>
    </source>
</evidence>
<dbReference type="HOGENOM" id="CLU_004284_0_0_10"/>
<dbReference type="Gene3D" id="2.60.40.10">
    <property type="entry name" value="Immunoglobulins"/>
    <property type="match status" value="2"/>
</dbReference>
<dbReference type="SUPFAM" id="SSF49265">
    <property type="entry name" value="Fibronectin type III"/>
    <property type="match status" value="1"/>
</dbReference>
<dbReference type="Pfam" id="PF07705">
    <property type="entry name" value="CARDB"/>
    <property type="match status" value="1"/>
</dbReference>
<name>H1Q323_9BACT</name>
<proteinExistence type="predicted"/>
<evidence type="ECO:0000313" key="2">
    <source>
        <dbReference type="EMBL" id="EHO69621.1"/>
    </source>
</evidence>
<dbReference type="Pfam" id="PF07675">
    <property type="entry name" value="Cleaved_Adhesin"/>
    <property type="match status" value="1"/>
</dbReference>
<dbReference type="PATRIC" id="fig|883158.3.peg.1316"/>
<reference evidence="2 3" key="1">
    <citation type="submission" date="2011-12" db="EMBL/GenBank/DDBJ databases">
        <title>The Genome Sequence of Prevotella micans F0438.</title>
        <authorList>
            <consortium name="The Broad Institute Genome Sequencing Platform"/>
            <person name="Earl A."/>
            <person name="Ward D."/>
            <person name="Feldgarden M."/>
            <person name="Gevers D."/>
            <person name="Izard J."/>
            <person name="Baranova O.V."/>
            <person name="Blanton J.M."/>
            <person name="Wade W.G."/>
            <person name="Dewhirst F.E."/>
            <person name="Young S.K."/>
            <person name="Zeng Q."/>
            <person name="Gargeya S."/>
            <person name="Fitzgerald M."/>
            <person name="Haas B."/>
            <person name="Abouelleil A."/>
            <person name="Alvarado L."/>
            <person name="Arachchi H.M."/>
            <person name="Berlin A."/>
            <person name="Chapman S.B."/>
            <person name="Gearin G."/>
            <person name="Goldberg J."/>
            <person name="Griggs A."/>
            <person name="Gujja S."/>
            <person name="Hansen M."/>
            <person name="Heiman D."/>
            <person name="Howarth C."/>
            <person name="Larimer J."/>
            <person name="Lui A."/>
            <person name="MacDonald P.J.P."/>
            <person name="McCowen C."/>
            <person name="Montmayeur A."/>
            <person name="Murphy C."/>
            <person name="Neiman D."/>
            <person name="Pearson M."/>
            <person name="Priest M."/>
            <person name="Roberts A."/>
            <person name="Saif S."/>
            <person name="Shea T."/>
            <person name="Sisk P."/>
            <person name="Stolte C."/>
            <person name="Sykes S."/>
            <person name="Wortman J."/>
            <person name="Nusbaum C."/>
            <person name="Birren B."/>
        </authorList>
    </citation>
    <scope>NUCLEOTIDE SEQUENCE [LARGE SCALE GENOMIC DNA]</scope>
    <source>
        <strain evidence="2 3">F0438</strain>
    </source>
</reference>
<feature type="domain" description="Fibronectin type-III" evidence="1">
    <location>
        <begin position="397"/>
        <end position="482"/>
    </location>
</feature>
<dbReference type="Gene3D" id="2.60.120.200">
    <property type="match status" value="2"/>
</dbReference>
<feature type="domain" description="Fibronectin type-III" evidence="1">
    <location>
        <begin position="299"/>
        <end position="383"/>
    </location>
</feature>
<sequence length="1496" mass="160234">MLTALALLQPIPSAAQQAQKLVKPGTMQSKQLLQSLTPQQRIILLKTGSADPKLTLWGNIKINDEWGFYSFHPKSTAGDIEFTPVSKQNQRIAKNGVQVVDGKLYAVDFQRYGVGSGELTLYTYDLATWTGSGKSYNDFSLAALETAQAKDGTVYGEFYNSSASNQQYEVGTVDYRTRTRTTFGSTTRRYVAMGITADKRLYGIAADGNLYNISIINGTETLVGPTGIELIDEWGGPYDQTGEIDSKDDTFYWYAQDKDYNTALYTVNLTTGAATKVSDAHVTMFGMLLAPVSASGDAPATVTNLTVAFSGTSLSGTVNFTMPTQTVGGSNLQGNIDYSITANGSQLTSGTSQPGATVSVPVSLTHSGDYAFAVTVSNTNGASPAATTNKWVGFDEPQTVGNPSATLSNGIVTITWTAPTAGTHQGTLGTLTYDVVRIQGRDTTTVATGISGTSCTDDVSGAQLGSYTYAVRAISGDAKGRWANTSTLIAGAAIEPDWNHTFEGTSALALFKVIDANNDRFTWWANGVAGYGAMSNQGHATAASDDWLITPPIHLTTDRVYTVAFRVRNIMDKYKNTIEVKWGNGDTPAQMTNTLIETFTPAHSETNGKWQVCTADLIPNANGNFYIGFHDNTAANEKFQVAIDSITITKTAYTAAPDSVKSPTVIPGQNGTLQATLKFTAPNITINGATLARIDSFVVKRDDVLVTRIGNSIPGAKVSWTDNDVPANGFHSYTITPYLDGHSGRTVTTRAFIGMDRPKNPTGVSFVDQGTSLHATWNAFGATGVNGGFLRPEKVSMTFFSLVDGELGDSLTTSLLGETSTTIPFNPNITTAEDGKTQTLAWFAARANGEGGHSDYISARGVVIGPSIVLPFKESMKGGKLDNGFASLLGNEQYNNRKTAAPWRVVTDAASDNDGGSLVWANYSEEHSGTTVPFTIQQGDETSVNMPKVTLSGAVRPKLFFDLYSLVGNEATLKVLVQTPDGIDHVAAEYDLTKTDKNGWARQLVDLASFSSERYIIVKFSGAAQGSKVLIGVDNINIIDQLDRNIAATSIKTPESIRAGKTGNVTVTLQNLGSKTADAYRVVLYANDKPCNTVSINQPLASLDGDTVSMNLSVAINEQAAKLNVKAMIEYDGDESADDDDTETNSINVIASPYGRINNLQAQAAEGGQATLTWGQPVLPEPELINDGFESYTPFATQMSPWTLIDGDKGTAGALQPSSSYPGQGEAFAFTAFNPNSWIANMTTVNPGLTPHEGNQYAAAIYAYNADRKLVTQNNWLISPRLSGRKQEISFYVMNIATRAGDKSCTEYFDVLYSTTGTDTTSFVKLQGAQADGTVAFNEGSNWKHITIELPEGAKYFAIHHNTPKKGAYVFGVDDVSYEQLATGADDDVTAFIIYRDGKQIARLDGNKFTYTDATALGSHVYNVTAIYTSKEGEVNESGFSNDASVTVTSIEKVDGNETLLDVINLGGARVRTKAKTLNGLPRGVYIINGKKRVVK</sequence>
<keyword evidence="3" id="KW-1185">Reference proteome</keyword>
<comment type="caution">
    <text evidence="2">The sequence shown here is derived from an EMBL/GenBank/DDBJ whole genome shotgun (WGS) entry which is preliminary data.</text>
</comment>
<accession>H1Q323</accession>
<gene>
    <name evidence="2" type="ORF">HMPREF9140_01311</name>
</gene>
<dbReference type="SMART" id="SM00060">
    <property type="entry name" value="FN3"/>
    <property type="match status" value="2"/>
</dbReference>
<organism evidence="2 3">
    <name type="scientific">Prevotella micans F0438</name>
    <dbReference type="NCBI Taxonomy" id="883158"/>
    <lineage>
        <taxon>Bacteria</taxon>
        <taxon>Pseudomonadati</taxon>
        <taxon>Bacteroidota</taxon>
        <taxon>Bacteroidia</taxon>
        <taxon>Bacteroidales</taxon>
        <taxon>Prevotellaceae</taxon>
        <taxon>Prevotella</taxon>
    </lineage>
</organism>
<dbReference type="EMBL" id="AGWK01000036">
    <property type="protein sequence ID" value="EHO69621.1"/>
    <property type="molecule type" value="Genomic_DNA"/>
</dbReference>
<protein>
    <recommendedName>
        <fullName evidence="1">Fibronectin type-III domain-containing protein</fullName>
    </recommendedName>
</protein>
<dbReference type="InterPro" id="IPR011635">
    <property type="entry name" value="CARDB"/>
</dbReference>
<dbReference type="Proteomes" id="UP000016023">
    <property type="component" value="Unassembled WGS sequence"/>
</dbReference>
<dbReference type="InterPro" id="IPR013783">
    <property type="entry name" value="Ig-like_fold"/>
</dbReference>